<feature type="signal peptide" evidence="2">
    <location>
        <begin position="1"/>
        <end position="30"/>
    </location>
</feature>
<dbReference type="PROSITE" id="PS00430">
    <property type="entry name" value="TONB_DEPENDENT_REC_1"/>
    <property type="match status" value="1"/>
</dbReference>
<dbReference type="Proteomes" id="UP000307808">
    <property type="component" value="Unassembled WGS sequence"/>
</dbReference>
<reference evidence="3 4" key="1">
    <citation type="submission" date="2019-04" db="EMBL/GenBank/DDBJ databases">
        <authorList>
            <person name="Dong K."/>
        </authorList>
    </citation>
    <scope>NUCLEOTIDE SEQUENCE [LARGE SCALE GENOMIC DNA]</scope>
    <source>
        <strain evidence="4">dk3543</strain>
    </source>
</reference>
<evidence type="ECO:0000256" key="2">
    <source>
        <dbReference type="SAM" id="SignalP"/>
    </source>
</evidence>
<feature type="chain" id="PRO_5020580153" description="Copper chaperone PCu(A)C" evidence="2">
    <location>
        <begin position="31"/>
        <end position="176"/>
    </location>
</feature>
<dbReference type="OrthoDB" id="3787120at2"/>
<protein>
    <recommendedName>
        <fullName evidence="5">Copper chaperone PCu(A)C</fullName>
    </recommendedName>
</protein>
<gene>
    <name evidence="3" type="ORF">FC770_16750</name>
</gene>
<dbReference type="PROSITE" id="PS51257">
    <property type="entry name" value="PROKAR_LIPOPROTEIN"/>
    <property type="match status" value="1"/>
</dbReference>
<dbReference type="InterPro" id="IPR010916">
    <property type="entry name" value="TonB_box_CS"/>
</dbReference>
<keyword evidence="2" id="KW-0732">Signal</keyword>
<evidence type="ECO:0008006" key="5">
    <source>
        <dbReference type="Google" id="ProtNLM"/>
    </source>
</evidence>
<evidence type="ECO:0000256" key="1">
    <source>
        <dbReference type="SAM" id="MobiDB-lite"/>
    </source>
</evidence>
<organism evidence="3 4">
    <name type="scientific">Nocardioides jishulii</name>
    <dbReference type="NCBI Taxonomy" id="2575440"/>
    <lineage>
        <taxon>Bacteria</taxon>
        <taxon>Bacillati</taxon>
        <taxon>Actinomycetota</taxon>
        <taxon>Actinomycetes</taxon>
        <taxon>Propionibacteriales</taxon>
        <taxon>Nocardioidaceae</taxon>
        <taxon>Nocardioides</taxon>
    </lineage>
</organism>
<proteinExistence type="predicted"/>
<comment type="caution">
    <text evidence="3">The sequence shown here is derived from an EMBL/GenBank/DDBJ whole genome shotgun (WGS) entry which is preliminary data.</text>
</comment>
<dbReference type="EMBL" id="SZPY01000005">
    <property type="protein sequence ID" value="TKI60439.1"/>
    <property type="molecule type" value="Genomic_DNA"/>
</dbReference>
<feature type="compositionally biased region" description="Basic and acidic residues" evidence="1">
    <location>
        <begin position="160"/>
        <end position="176"/>
    </location>
</feature>
<name>A0A4U2YHG9_9ACTN</name>
<dbReference type="RefSeq" id="WP_137067472.1">
    <property type="nucleotide sequence ID" value="NZ_CP040748.1"/>
</dbReference>
<feature type="region of interest" description="Disordered" evidence="1">
    <location>
        <begin position="156"/>
        <end position="176"/>
    </location>
</feature>
<evidence type="ECO:0000313" key="3">
    <source>
        <dbReference type="EMBL" id="TKI60439.1"/>
    </source>
</evidence>
<evidence type="ECO:0000313" key="4">
    <source>
        <dbReference type="Proteomes" id="UP000307808"/>
    </source>
</evidence>
<sequence length="176" mass="18289">MQKPSRRTTALASIALVLAPVLSSCGFDLATDRDYTPGVGANNREATIDVLGGVVVAAGPDRGVFVASFSNNSKDESLSVTGASASDDLEVAEFKEIELQPLGFYNLADGATPIRVSGGLEAGDFVEVTVEFSNGESSALEVPVVDNCGPYARINGLPNGDERCKTGNDQEHEGGH</sequence>
<dbReference type="AlphaFoldDB" id="A0A4U2YHG9"/>
<keyword evidence="4" id="KW-1185">Reference proteome</keyword>
<accession>A0A4U2YHG9</accession>